<dbReference type="InterPro" id="IPR000073">
    <property type="entry name" value="AB_hydrolase_1"/>
</dbReference>
<proteinExistence type="predicted"/>
<gene>
    <name evidence="2" type="ORF">SAMN04488052_104257</name>
</gene>
<evidence type="ECO:0000313" key="3">
    <source>
        <dbReference type="Proteomes" id="UP000199657"/>
    </source>
</evidence>
<sequence length="253" mass="25778">MPAVALVPGWGMPASLLAPLGRTLAGSGAMTVPLPGHDGAPMPGAFAVAPVVTALLERLPPSGVWVGWSLGGQLLLEAALRRPPRALVLLATSPRFTAATDWPHGVEPEALGVLRQTCEASPEAARRRFLGLLAGAGDGARAVARTIRAAQQEAGGVESEALTGGLDVLAALDLRERLDQVSCPVLWVMGGADPLMDVAGARWAAARMPGATVAAISGAGHAPFLSHTDACVTAITAFLAQHGCVGTEYHGTM</sequence>
<protein>
    <submittedName>
        <fullName evidence="2">Pimeloyl-[acyl-carrier protein] methyl ester esterase</fullName>
    </submittedName>
</protein>
<dbReference type="Gene3D" id="3.40.50.1820">
    <property type="entry name" value="alpha/beta hydrolase"/>
    <property type="match status" value="1"/>
</dbReference>
<evidence type="ECO:0000259" key="1">
    <source>
        <dbReference type="Pfam" id="PF12697"/>
    </source>
</evidence>
<dbReference type="EMBL" id="FOEG01000004">
    <property type="protein sequence ID" value="SEO91215.1"/>
    <property type="molecule type" value="Genomic_DNA"/>
</dbReference>
<dbReference type="PANTHER" id="PTHR43194:SF5">
    <property type="entry name" value="PIMELOYL-[ACYL-CARRIER PROTEIN] METHYL ESTER ESTERASE"/>
    <property type="match status" value="1"/>
</dbReference>
<organism evidence="2 3">
    <name type="scientific">Aquisalimonas asiatica</name>
    <dbReference type="NCBI Taxonomy" id="406100"/>
    <lineage>
        <taxon>Bacteria</taxon>
        <taxon>Pseudomonadati</taxon>
        <taxon>Pseudomonadota</taxon>
        <taxon>Gammaproteobacteria</taxon>
        <taxon>Chromatiales</taxon>
        <taxon>Ectothiorhodospiraceae</taxon>
        <taxon>Aquisalimonas</taxon>
    </lineage>
</organism>
<dbReference type="InterPro" id="IPR050228">
    <property type="entry name" value="Carboxylesterase_BioH"/>
</dbReference>
<dbReference type="SUPFAM" id="SSF53474">
    <property type="entry name" value="alpha/beta-Hydrolases"/>
    <property type="match status" value="1"/>
</dbReference>
<keyword evidence="3" id="KW-1185">Reference proteome</keyword>
<dbReference type="STRING" id="406100.SAMN04488052_104257"/>
<feature type="domain" description="AB hydrolase-1" evidence="1">
    <location>
        <begin position="6"/>
        <end position="232"/>
    </location>
</feature>
<name>A0A1H8TK34_9GAMM</name>
<reference evidence="2 3" key="1">
    <citation type="submission" date="2016-10" db="EMBL/GenBank/DDBJ databases">
        <authorList>
            <person name="de Groot N.N."/>
        </authorList>
    </citation>
    <scope>NUCLEOTIDE SEQUENCE [LARGE SCALE GENOMIC DNA]</scope>
    <source>
        <strain evidence="2 3">CGMCC 1.6291</strain>
    </source>
</reference>
<dbReference type="InterPro" id="IPR029058">
    <property type="entry name" value="AB_hydrolase_fold"/>
</dbReference>
<dbReference type="RefSeq" id="WP_091643630.1">
    <property type="nucleotide sequence ID" value="NZ_FOEG01000004.1"/>
</dbReference>
<evidence type="ECO:0000313" key="2">
    <source>
        <dbReference type="EMBL" id="SEO91215.1"/>
    </source>
</evidence>
<dbReference type="AlphaFoldDB" id="A0A1H8TK34"/>
<dbReference type="OrthoDB" id="9780744at2"/>
<dbReference type="Proteomes" id="UP000199657">
    <property type="component" value="Unassembled WGS sequence"/>
</dbReference>
<accession>A0A1H8TK34</accession>
<dbReference type="Pfam" id="PF12697">
    <property type="entry name" value="Abhydrolase_6"/>
    <property type="match status" value="1"/>
</dbReference>
<dbReference type="PANTHER" id="PTHR43194">
    <property type="entry name" value="HYDROLASE ALPHA/BETA FOLD FAMILY"/>
    <property type="match status" value="1"/>
</dbReference>